<evidence type="ECO:0000313" key="9">
    <source>
        <dbReference type="EMBL" id="MDR6939355.1"/>
    </source>
</evidence>
<keyword evidence="10" id="KW-1185">Reference proteome</keyword>
<feature type="domain" description="Major facilitator superfamily (MFS) profile" evidence="8">
    <location>
        <begin position="290"/>
        <end position="486"/>
    </location>
</feature>
<evidence type="ECO:0000256" key="4">
    <source>
        <dbReference type="ARBA" id="ARBA00022989"/>
    </source>
</evidence>
<feature type="transmembrane region" description="Helical" evidence="7">
    <location>
        <begin position="192"/>
        <end position="215"/>
    </location>
</feature>
<feature type="transmembrane region" description="Helical" evidence="7">
    <location>
        <begin position="327"/>
        <end position="347"/>
    </location>
</feature>
<evidence type="ECO:0000256" key="6">
    <source>
        <dbReference type="SAM" id="MobiDB-lite"/>
    </source>
</evidence>
<dbReference type="PROSITE" id="PS50850">
    <property type="entry name" value="MFS"/>
    <property type="match status" value="1"/>
</dbReference>
<dbReference type="RefSeq" id="WP_309955979.1">
    <property type="nucleotide sequence ID" value="NZ_JAVDUJ010000001.1"/>
</dbReference>
<evidence type="ECO:0000256" key="1">
    <source>
        <dbReference type="ARBA" id="ARBA00004651"/>
    </source>
</evidence>
<keyword evidence="2" id="KW-0813">Transport</keyword>
<feature type="transmembrane region" description="Helical" evidence="7">
    <location>
        <begin position="97"/>
        <end position="118"/>
    </location>
</feature>
<keyword evidence="4 7" id="KW-1133">Transmembrane helix</keyword>
<proteinExistence type="predicted"/>
<sequence>MNEIKAESPENSAAEARESTSGKQVSQNIQHPIIPVPGDYIPSATQLRPEGTRVFNKRVWYWGLWDWASAAFNAVVTTFVFTVYLTNDELFGNDANFWLGYALTVAGLIIAIVAPALGQSVDRSGKSASVLTFTTLLTVVVTAGLFFVTPGQNGLLLGLFLLAAGNILFETGSVIYNAMISDISSPSNVGKVSGFGWGLGYVGGIVLLLILFIGFISPEVGWFGVTSANGLNVRVAMLFAAAWLLLFSLPLLLTARNKPRRTEIVVDGLIGAYKQLFRSVAKLWREDRSVVWFLISSAIYRDGLAGVFTFGAVLASAAFGFTSSEVIIFGVAANVVAGIATIAFGVLDDKLGSRAVIIFSVAMMVLFGMIVFFFHNGMGTLNGKQVYWIFGLALCVFVGPTQSASRTYLARIAPAGEEGELFGLYATTGRAVSFLAPFMYANAIVIAANLTGQQKDEVAYAGILGIALVLLVGLLTFIPVKAQAKQ</sequence>
<accession>A0ABU1T1V7</accession>
<feature type="transmembrane region" description="Helical" evidence="7">
    <location>
        <begin position="235"/>
        <end position="253"/>
    </location>
</feature>
<dbReference type="InterPro" id="IPR024671">
    <property type="entry name" value="Atg22-like"/>
</dbReference>
<feature type="transmembrane region" description="Helical" evidence="7">
    <location>
        <begin position="421"/>
        <end position="446"/>
    </location>
</feature>
<feature type="transmembrane region" description="Helical" evidence="7">
    <location>
        <begin position="386"/>
        <end position="409"/>
    </location>
</feature>
<evidence type="ECO:0000313" key="10">
    <source>
        <dbReference type="Proteomes" id="UP001266099"/>
    </source>
</evidence>
<evidence type="ECO:0000256" key="2">
    <source>
        <dbReference type="ARBA" id="ARBA00022448"/>
    </source>
</evidence>
<dbReference type="EMBL" id="JAVDUJ010000001">
    <property type="protein sequence ID" value="MDR6939355.1"/>
    <property type="molecule type" value="Genomic_DNA"/>
</dbReference>
<dbReference type="PANTHER" id="PTHR23519">
    <property type="entry name" value="AUTOPHAGY-RELATED PROTEIN 22"/>
    <property type="match status" value="1"/>
</dbReference>
<feature type="transmembrane region" description="Helical" evidence="7">
    <location>
        <begin position="130"/>
        <end position="149"/>
    </location>
</feature>
<feature type="transmembrane region" description="Helical" evidence="7">
    <location>
        <begin position="303"/>
        <end position="321"/>
    </location>
</feature>
<dbReference type="Pfam" id="PF11700">
    <property type="entry name" value="ATG22"/>
    <property type="match status" value="1"/>
</dbReference>
<comment type="subcellular location">
    <subcellularLocation>
        <location evidence="1">Cell membrane</location>
        <topology evidence="1">Multi-pass membrane protein</topology>
    </subcellularLocation>
</comment>
<dbReference type="PANTHER" id="PTHR23519:SF1">
    <property type="entry name" value="AUTOPHAGY-RELATED PROTEIN 22"/>
    <property type="match status" value="1"/>
</dbReference>
<dbReference type="Proteomes" id="UP001266099">
    <property type="component" value="Unassembled WGS sequence"/>
</dbReference>
<evidence type="ECO:0000256" key="7">
    <source>
        <dbReference type="SAM" id="Phobius"/>
    </source>
</evidence>
<feature type="transmembrane region" description="Helical" evidence="7">
    <location>
        <begin position="458"/>
        <end position="480"/>
    </location>
</feature>
<evidence type="ECO:0000256" key="3">
    <source>
        <dbReference type="ARBA" id="ARBA00022692"/>
    </source>
</evidence>
<keyword evidence="3 7" id="KW-0812">Transmembrane</keyword>
<protein>
    <submittedName>
        <fullName evidence="9">UMF1 family MFS transporter</fullName>
    </submittedName>
</protein>
<organism evidence="9 10">
    <name type="scientific">Arcanobacterium hippocoleae</name>
    <dbReference type="NCBI Taxonomy" id="149017"/>
    <lineage>
        <taxon>Bacteria</taxon>
        <taxon>Bacillati</taxon>
        <taxon>Actinomycetota</taxon>
        <taxon>Actinomycetes</taxon>
        <taxon>Actinomycetales</taxon>
        <taxon>Actinomycetaceae</taxon>
        <taxon>Arcanobacterium</taxon>
    </lineage>
</organism>
<dbReference type="InterPro" id="IPR036259">
    <property type="entry name" value="MFS_trans_sf"/>
</dbReference>
<dbReference type="SUPFAM" id="SSF103473">
    <property type="entry name" value="MFS general substrate transporter"/>
    <property type="match status" value="1"/>
</dbReference>
<feature type="transmembrane region" description="Helical" evidence="7">
    <location>
        <begin position="155"/>
        <end position="180"/>
    </location>
</feature>
<gene>
    <name evidence="9" type="ORF">J2S36_000898</name>
</gene>
<dbReference type="InterPro" id="IPR020846">
    <property type="entry name" value="MFS_dom"/>
</dbReference>
<comment type="caution">
    <text evidence="9">The sequence shown here is derived from an EMBL/GenBank/DDBJ whole genome shotgun (WGS) entry which is preliminary data.</text>
</comment>
<feature type="transmembrane region" description="Helical" evidence="7">
    <location>
        <begin position="59"/>
        <end position="85"/>
    </location>
</feature>
<feature type="region of interest" description="Disordered" evidence="6">
    <location>
        <begin position="1"/>
        <end position="28"/>
    </location>
</feature>
<evidence type="ECO:0000259" key="8">
    <source>
        <dbReference type="PROSITE" id="PS50850"/>
    </source>
</evidence>
<dbReference type="Gene3D" id="1.20.1250.20">
    <property type="entry name" value="MFS general substrate transporter like domains"/>
    <property type="match status" value="2"/>
</dbReference>
<keyword evidence="5 7" id="KW-0472">Membrane</keyword>
<name>A0ABU1T1V7_9ACTO</name>
<feature type="transmembrane region" description="Helical" evidence="7">
    <location>
        <begin position="354"/>
        <end position="374"/>
    </location>
</feature>
<reference evidence="9 10" key="1">
    <citation type="submission" date="2023-07" db="EMBL/GenBank/DDBJ databases">
        <title>Sequencing the genomes of 1000 actinobacteria strains.</title>
        <authorList>
            <person name="Klenk H.-P."/>
        </authorList>
    </citation>
    <scope>NUCLEOTIDE SEQUENCE [LARGE SCALE GENOMIC DNA]</scope>
    <source>
        <strain evidence="9 10">DSM 15539</strain>
    </source>
</reference>
<evidence type="ECO:0000256" key="5">
    <source>
        <dbReference type="ARBA" id="ARBA00023136"/>
    </source>
</evidence>
<dbReference type="InterPro" id="IPR050495">
    <property type="entry name" value="ATG22/LtaA_families"/>
</dbReference>